<sequence>MGYCGRKALSLLVERLYYLIDYVTFIISYLDSDVLKDQP</sequence>
<reference evidence="1" key="1">
    <citation type="submission" date="2009-09" db="EMBL/GenBank/DDBJ databases">
        <authorList>
            <person name="Weinstock G."/>
            <person name="Sodergren E."/>
            <person name="Clifton S."/>
            <person name="Fulton L."/>
            <person name="Fulton B."/>
            <person name="Courtney L."/>
            <person name="Fronick C."/>
            <person name="Harrison M."/>
            <person name="Strong C."/>
            <person name="Farmer C."/>
            <person name="Delahaunty K."/>
            <person name="Markovic C."/>
            <person name="Hall O."/>
            <person name="Minx P."/>
            <person name="Tomlinson C."/>
            <person name="Mitreva M."/>
            <person name="Nelson J."/>
            <person name="Hou S."/>
            <person name="Wollam A."/>
            <person name="Pepin K.H."/>
            <person name="Johnson M."/>
            <person name="Bhonagiri V."/>
            <person name="Nash W.E."/>
            <person name="Warren W."/>
            <person name="Chinwalla A."/>
            <person name="Mardis E.R."/>
            <person name="Wilson R.K."/>
        </authorList>
    </citation>
    <scope>NUCLEOTIDE SEQUENCE [LARGE SCALE GENOMIC DNA]</scope>
    <source>
        <strain evidence="1">ATCC 51259</strain>
    </source>
</reference>
<organism evidence="1 2">
    <name type="scientific">Alloprevotella tannerae ATCC 51259</name>
    <dbReference type="NCBI Taxonomy" id="626522"/>
    <lineage>
        <taxon>Bacteria</taxon>
        <taxon>Pseudomonadati</taxon>
        <taxon>Bacteroidota</taxon>
        <taxon>Bacteroidia</taxon>
        <taxon>Bacteroidales</taxon>
        <taxon>Prevotellaceae</taxon>
        <taxon>Alloprevotella</taxon>
    </lineage>
</organism>
<dbReference type="HOGENOM" id="CLU_3314929_0_0_10"/>
<proteinExistence type="predicted"/>
<keyword evidence="2" id="KW-1185">Reference proteome</keyword>
<name>C9LJC5_9BACT</name>
<dbReference type="Proteomes" id="UP000003460">
    <property type="component" value="Unassembled WGS sequence"/>
</dbReference>
<protein>
    <submittedName>
        <fullName evidence="1">Uncharacterized protein</fullName>
    </submittedName>
</protein>
<dbReference type="EMBL" id="ACIJ02000027">
    <property type="protein sequence ID" value="EEX70753.1"/>
    <property type="molecule type" value="Genomic_DNA"/>
</dbReference>
<gene>
    <name evidence="1" type="ORF">GCWU000325_02337</name>
</gene>
<evidence type="ECO:0000313" key="2">
    <source>
        <dbReference type="Proteomes" id="UP000003460"/>
    </source>
</evidence>
<accession>C9LJC5</accession>
<evidence type="ECO:0000313" key="1">
    <source>
        <dbReference type="EMBL" id="EEX70753.1"/>
    </source>
</evidence>
<comment type="caution">
    <text evidence="1">The sequence shown here is derived from an EMBL/GenBank/DDBJ whole genome shotgun (WGS) entry which is preliminary data.</text>
</comment>
<dbReference type="AlphaFoldDB" id="C9LJC5"/>